<name>A0A166SRV2_9CLOT</name>
<evidence type="ECO:0000313" key="5">
    <source>
        <dbReference type="EMBL" id="OBR94624.1"/>
    </source>
</evidence>
<dbReference type="GO" id="GO:0009847">
    <property type="term" value="P:spore germination"/>
    <property type="evidence" value="ECO:0007669"/>
    <property type="project" value="InterPro"/>
</dbReference>
<proteinExistence type="inferred from homology"/>
<feature type="transmembrane region" description="Helical" evidence="3">
    <location>
        <begin position="343"/>
        <end position="362"/>
    </location>
</feature>
<reference evidence="5 7" key="2">
    <citation type="journal article" date="2016" name="Front. Microbiol.">
        <title>Industrial Acetogenic Biocatalysts: A Comparative Metabolic and Genomic Analysis.</title>
        <authorList>
            <person name="Bengelsdorf F."/>
            <person name="Poehlein A."/>
            <person name="Sonja S."/>
            <person name="Erz C."/>
            <person name="Hummel T."/>
            <person name="Hoffmeister S."/>
            <person name="Daniel R."/>
            <person name="Durre P."/>
        </authorList>
    </citation>
    <scope>NUCLEOTIDE SEQUENCE [LARGE SCALE GENOMIC DNA]</scope>
    <source>
        <strain evidence="5 7">PTA-10522</strain>
    </source>
</reference>
<feature type="transmembrane region" description="Helical" evidence="3">
    <location>
        <begin position="317"/>
        <end position="336"/>
    </location>
</feature>
<feature type="transmembrane region" description="Helical" evidence="3">
    <location>
        <begin position="406"/>
        <end position="428"/>
    </location>
</feature>
<dbReference type="PANTHER" id="PTHR22550:SF5">
    <property type="entry name" value="LEUCINE ZIPPER PROTEIN 4"/>
    <property type="match status" value="1"/>
</dbReference>
<dbReference type="RefSeq" id="WP_063601454.1">
    <property type="nucleotide sequence ID" value="NZ_LITQ01000018.1"/>
</dbReference>
<organism evidence="4 6">
    <name type="scientific">Clostridium coskatii</name>
    <dbReference type="NCBI Taxonomy" id="1705578"/>
    <lineage>
        <taxon>Bacteria</taxon>
        <taxon>Bacillati</taxon>
        <taxon>Bacillota</taxon>
        <taxon>Clostridia</taxon>
        <taxon>Eubacteriales</taxon>
        <taxon>Clostridiaceae</taxon>
        <taxon>Clostridium</taxon>
    </lineage>
</organism>
<dbReference type="Pfam" id="PF03323">
    <property type="entry name" value="GerA"/>
    <property type="match status" value="1"/>
</dbReference>
<dbReference type="GO" id="GO:0016020">
    <property type="term" value="C:membrane"/>
    <property type="evidence" value="ECO:0007669"/>
    <property type="project" value="InterPro"/>
</dbReference>
<dbReference type="EMBL" id="LITQ01000018">
    <property type="protein sequence ID" value="OAA92698.1"/>
    <property type="molecule type" value="Genomic_DNA"/>
</dbReference>
<dbReference type="Proteomes" id="UP000093694">
    <property type="component" value="Unassembled WGS sequence"/>
</dbReference>
<dbReference type="PATRIC" id="fig|1705578.3.peg.1177"/>
<reference evidence="4 6" key="1">
    <citation type="journal article" date="2015" name="Biotechnol. Bioeng.">
        <title>Genome sequence and phenotypic characterization of Caulobacter segnis.</title>
        <authorList>
            <person name="Patel S."/>
            <person name="Fletcher B."/>
            <person name="Scott D.C."/>
            <person name="Ely B."/>
        </authorList>
    </citation>
    <scope>NUCLEOTIDE SEQUENCE [LARGE SCALE GENOMIC DNA]</scope>
    <source>
        <strain evidence="4 6">PS02</strain>
    </source>
</reference>
<keyword evidence="7" id="KW-1185">Reference proteome</keyword>
<sequence length="525" mass="58767">MKKFFNSKNTSDPIYVQKLSDDRYNLPLNKSLSNNLNVLHELFSNCADVVYHKFVIHSMKCSCVLIFINGLSDIRSINESILPSIMNIKKVTENDLKCDYTVEIIKKYFLEITKISEVSTIGQITNALLNGNTILLLDGDDIALEMETPGWKEKSISGTDVEKVIRGPNEGFTQNISINISQLRRKIKSSDLKVEDFIIGKQTHTKISITYLQGIVDNNIVEDVKKRLSKIDIDSVLESGYIEELIEDTHYTLFPQIQHSERPDRVAAGILEGRVALLVDGTPCVLILPATLIQFLQTSEDYYERYTTTIFVRFIRLIFFVISLLLPGCFVAIILYHKEMIPTPLLITIIGASHGVPFPIFIEALLMETAFETLREAGIRLPSPANQTVGIVGALVIGDAAVRAGVISPIMVIVIAITAIASFSIPSYDMGYAIRILRFSMLFLGAFLGLYGILLGIIVLLIHLSSLSSFGINYLSPLAPLNLKDLKDTLIRFPWSHMKCRPHFANANNLCRQKSSYENKKDEKG</sequence>
<keyword evidence="3" id="KW-0812">Transmembrane</keyword>
<comment type="similarity">
    <text evidence="1">Belongs to the GerABKA family.</text>
</comment>
<dbReference type="InterPro" id="IPR004995">
    <property type="entry name" value="Spore_Ger"/>
</dbReference>
<dbReference type="Proteomes" id="UP000077384">
    <property type="component" value="Unassembled WGS sequence"/>
</dbReference>
<comment type="caution">
    <text evidence="4">The sequence shown here is derived from an EMBL/GenBank/DDBJ whole genome shotgun (WGS) entry which is preliminary data.</text>
</comment>
<keyword evidence="3" id="KW-1133">Transmembrane helix</keyword>
<dbReference type="EMBL" id="LROR01000041">
    <property type="protein sequence ID" value="OBR94624.1"/>
    <property type="molecule type" value="Genomic_DNA"/>
</dbReference>
<gene>
    <name evidence="4" type="primary">gerBA_2</name>
    <name evidence="5" type="synonym">gerBA_5</name>
    <name evidence="5" type="ORF">CLCOS_18630</name>
    <name evidence="4" type="ORF">WX73_00790</name>
</gene>
<protein>
    <submittedName>
        <fullName evidence="4">Spore germination protein B1</fullName>
    </submittedName>
</protein>
<evidence type="ECO:0000256" key="2">
    <source>
        <dbReference type="ARBA" id="ARBA00023136"/>
    </source>
</evidence>
<feature type="transmembrane region" description="Helical" evidence="3">
    <location>
        <begin position="440"/>
        <end position="464"/>
    </location>
</feature>
<evidence type="ECO:0000313" key="6">
    <source>
        <dbReference type="Proteomes" id="UP000077384"/>
    </source>
</evidence>
<evidence type="ECO:0000256" key="1">
    <source>
        <dbReference type="ARBA" id="ARBA00005278"/>
    </source>
</evidence>
<dbReference type="PANTHER" id="PTHR22550">
    <property type="entry name" value="SPORE GERMINATION PROTEIN"/>
    <property type="match status" value="1"/>
</dbReference>
<dbReference type="AlphaFoldDB" id="A0A166SRV2"/>
<evidence type="ECO:0000313" key="4">
    <source>
        <dbReference type="EMBL" id="OAA92698.1"/>
    </source>
</evidence>
<dbReference type="InterPro" id="IPR050768">
    <property type="entry name" value="UPF0353/GerABKA_families"/>
</dbReference>
<accession>A0A166SRV2</accession>
<keyword evidence="2 3" id="KW-0472">Membrane</keyword>
<evidence type="ECO:0000256" key="3">
    <source>
        <dbReference type="SAM" id="Phobius"/>
    </source>
</evidence>
<evidence type="ECO:0000313" key="7">
    <source>
        <dbReference type="Proteomes" id="UP000093694"/>
    </source>
</evidence>
<dbReference type="PIRSF" id="PIRSF005690">
    <property type="entry name" value="GerBA"/>
    <property type="match status" value="1"/>
</dbReference>